<dbReference type="AlphaFoldDB" id="A0A195EEA0"/>
<proteinExistence type="predicted"/>
<dbReference type="Proteomes" id="UP000078492">
    <property type="component" value="Unassembled WGS sequence"/>
</dbReference>
<name>A0A195EEA0_9HYME</name>
<sequence length="135" mass="15501">ISPSAARPVNPYCPLNEARRRLREQCALAAFPRRCPYGLESYFLVLGEEPIITHNSHILYDDISMPLRNHCGGKVVRTSVRLTCFRNEVSFVRYYCRRVPMLTSEKVPLTLTKKVVKLNTVNKLQGHDLPFPKES</sequence>
<accession>A0A195EEA0</accession>
<evidence type="ECO:0000313" key="1">
    <source>
        <dbReference type="EMBL" id="KYN23431.1"/>
    </source>
</evidence>
<protein>
    <submittedName>
        <fullName evidence="1">Uncharacterized protein</fullName>
    </submittedName>
</protein>
<dbReference type="EMBL" id="KQ979039">
    <property type="protein sequence ID" value="KYN23431.1"/>
    <property type="molecule type" value="Genomic_DNA"/>
</dbReference>
<organism evidence="1 2">
    <name type="scientific">Trachymyrmex cornetzi</name>
    <dbReference type="NCBI Taxonomy" id="471704"/>
    <lineage>
        <taxon>Eukaryota</taxon>
        <taxon>Metazoa</taxon>
        <taxon>Ecdysozoa</taxon>
        <taxon>Arthropoda</taxon>
        <taxon>Hexapoda</taxon>
        <taxon>Insecta</taxon>
        <taxon>Pterygota</taxon>
        <taxon>Neoptera</taxon>
        <taxon>Endopterygota</taxon>
        <taxon>Hymenoptera</taxon>
        <taxon>Apocrita</taxon>
        <taxon>Aculeata</taxon>
        <taxon>Formicoidea</taxon>
        <taxon>Formicidae</taxon>
        <taxon>Myrmicinae</taxon>
        <taxon>Trachymyrmex</taxon>
    </lineage>
</organism>
<gene>
    <name evidence="1" type="ORF">ALC57_04305</name>
</gene>
<evidence type="ECO:0000313" key="2">
    <source>
        <dbReference type="Proteomes" id="UP000078492"/>
    </source>
</evidence>
<keyword evidence="2" id="KW-1185">Reference proteome</keyword>
<feature type="non-terminal residue" evidence="1">
    <location>
        <position position="1"/>
    </location>
</feature>
<dbReference type="STRING" id="471704.A0A195EEA0"/>
<reference evidence="1 2" key="1">
    <citation type="submission" date="2015-09" db="EMBL/GenBank/DDBJ databases">
        <title>Trachymyrmex cornetzi WGS genome.</title>
        <authorList>
            <person name="Nygaard S."/>
            <person name="Hu H."/>
            <person name="Boomsma J."/>
            <person name="Zhang G."/>
        </authorList>
    </citation>
    <scope>NUCLEOTIDE SEQUENCE [LARGE SCALE GENOMIC DNA]</scope>
    <source>
        <strain evidence="1">Tcor2-1</strain>
        <tissue evidence="1">Whole body</tissue>
    </source>
</reference>